<protein>
    <submittedName>
        <fullName evidence="2">XRE family transcriptional regulator</fullName>
    </submittedName>
</protein>
<reference evidence="2 3" key="1">
    <citation type="submission" date="2018-01" db="EMBL/GenBank/DDBJ databases">
        <title>Genome sequence of Iodobacter sp. strain PCH194 isolated from Indian Trans-Himalaya.</title>
        <authorList>
            <person name="Kumar V."/>
            <person name="Thakur V."/>
            <person name="Kumar S."/>
            <person name="Singh D."/>
        </authorList>
    </citation>
    <scope>NUCLEOTIDE SEQUENCE [LARGE SCALE GENOMIC DNA]</scope>
    <source>
        <strain evidence="2 3">PCH194</strain>
    </source>
</reference>
<dbReference type="Pfam" id="PF13560">
    <property type="entry name" value="HTH_31"/>
    <property type="match status" value="1"/>
</dbReference>
<dbReference type="CDD" id="cd00093">
    <property type="entry name" value="HTH_XRE"/>
    <property type="match status" value="1"/>
</dbReference>
<dbReference type="InterPro" id="IPR001387">
    <property type="entry name" value="Cro/C1-type_HTH"/>
</dbReference>
<dbReference type="AlphaFoldDB" id="A0A7G3G5X8"/>
<keyword evidence="3" id="KW-1185">Reference proteome</keyword>
<dbReference type="InterPro" id="IPR010982">
    <property type="entry name" value="Lambda_DNA-bd_dom_sf"/>
</dbReference>
<name>A0A7G3G5X8_9NEIS</name>
<dbReference type="SUPFAM" id="SSF47413">
    <property type="entry name" value="lambda repressor-like DNA-binding domains"/>
    <property type="match status" value="1"/>
</dbReference>
<proteinExistence type="predicted"/>
<dbReference type="Proteomes" id="UP000515917">
    <property type="component" value="Chromosome"/>
</dbReference>
<dbReference type="GO" id="GO:0003677">
    <property type="term" value="F:DNA binding"/>
    <property type="evidence" value="ECO:0007669"/>
    <property type="project" value="InterPro"/>
</dbReference>
<accession>A0A7G3G5X8</accession>
<dbReference type="EMBL" id="CP025781">
    <property type="protein sequence ID" value="QBC42594.1"/>
    <property type="molecule type" value="Genomic_DNA"/>
</dbReference>
<gene>
    <name evidence="2" type="ORF">C1H71_02835</name>
</gene>
<feature type="domain" description="HTH cro/C1-type" evidence="1">
    <location>
        <begin position="15"/>
        <end position="66"/>
    </location>
</feature>
<organism evidence="2 3">
    <name type="scientific">Iodobacter fluviatilis</name>
    <dbReference type="NCBI Taxonomy" id="537"/>
    <lineage>
        <taxon>Bacteria</taxon>
        <taxon>Pseudomonadati</taxon>
        <taxon>Pseudomonadota</taxon>
        <taxon>Betaproteobacteria</taxon>
        <taxon>Neisseriales</taxon>
        <taxon>Chitinibacteraceae</taxon>
        <taxon>Iodobacter</taxon>
    </lineage>
</organism>
<evidence type="ECO:0000313" key="2">
    <source>
        <dbReference type="EMBL" id="QBC42594.1"/>
    </source>
</evidence>
<dbReference type="PROSITE" id="PS50943">
    <property type="entry name" value="HTH_CROC1"/>
    <property type="match status" value="1"/>
</dbReference>
<dbReference type="Gene3D" id="1.10.260.40">
    <property type="entry name" value="lambda repressor-like DNA-binding domains"/>
    <property type="match status" value="1"/>
</dbReference>
<sequence>MGGFFVRPFSKYFYQLRVAHGIRQIELAELLGYEQSYISALEIGTKGPPTSEFIERLIRALSLSDIQQAELHEVVEASQRKFIIPTDLSEDIHWMLLNLHRHLDSLHPAQVRLIQEIIGIKDEFAKNALLKPKYLRMQQKEDRPM</sequence>
<evidence type="ECO:0000259" key="1">
    <source>
        <dbReference type="PROSITE" id="PS50943"/>
    </source>
</evidence>
<dbReference type="SMART" id="SM00530">
    <property type="entry name" value="HTH_XRE"/>
    <property type="match status" value="1"/>
</dbReference>
<evidence type="ECO:0000313" key="3">
    <source>
        <dbReference type="Proteomes" id="UP000515917"/>
    </source>
</evidence>
<dbReference type="KEGG" id="ifl:C1H71_02835"/>